<dbReference type="AlphaFoldDB" id="A0A915KW74"/>
<evidence type="ECO:0000313" key="3">
    <source>
        <dbReference type="WBParaSite" id="nRc.2.0.1.t42728-RA"/>
    </source>
</evidence>
<dbReference type="WBParaSite" id="nRc.2.0.1.t42728-RA">
    <property type="protein sequence ID" value="nRc.2.0.1.t42728-RA"/>
    <property type="gene ID" value="nRc.2.0.1.g42728"/>
</dbReference>
<keyword evidence="1" id="KW-0472">Membrane</keyword>
<dbReference type="Proteomes" id="UP000887565">
    <property type="component" value="Unplaced"/>
</dbReference>
<evidence type="ECO:0000313" key="2">
    <source>
        <dbReference type="Proteomes" id="UP000887565"/>
    </source>
</evidence>
<keyword evidence="1" id="KW-1133">Transmembrane helix</keyword>
<evidence type="ECO:0000256" key="1">
    <source>
        <dbReference type="SAM" id="Phobius"/>
    </source>
</evidence>
<feature type="transmembrane region" description="Helical" evidence="1">
    <location>
        <begin position="14"/>
        <end position="43"/>
    </location>
</feature>
<reference evidence="3" key="1">
    <citation type="submission" date="2022-11" db="UniProtKB">
        <authorList>
            <consortium name="WormBaseParasite"/>
        </authorList>
    </citation>
    <scope>IDENTIFICATION</scope>
</reference>
<name>A0A915KW74_ROMCU</name>
<sequence length="117" mass="12557">MAVMMASVGCQPRLLMIVATVAVFLGVAVVMIAMRVAGIIMAIETNRMRVARIAALIGGISARSRVAIRLEPHAVVEGGTRCEIEILSLARQQIVDIGVFGGGTRRSQKRGQWHESC</sequence>
<organism evidence="2 3">
    <name type="scientific">Romanomermis culicivorax</name>
    <name type="common">Nematode worm</name>
    <dbReference type="NCBI Taxonomy" id="13658"/>
    <lineage>
        <taxon>Eukaryota</taxon>
        <taxon>Metazoa</taxon>
        <taxon>Ecdysozoa</taxon>
        <taxon>Nematoda</taxon>
        <taxon>Enoplea</taxon>
        <taxon>Dorylaimia</taxon>
        <taxon>Mermithida</taxon>
        <taxon>Mermithoidea</taxon>
        <taxon>Mermithidae</taxon>
        <taxon>Romanomermis</taxon>
    </lineage>
</organism>
<keyword evidence="1" id="KW-0812">Transmembrane</keyword>
<keyword evidence="2" id="KW-1185">Reference proteome</keyword>
<accession>A0A915KW74</accession>
<proteinExistence type="predicted"/>
<protein>
    <submittedName>
        <fullName evidence="3">Uncharacterized protein</fullName>
    </submittedName>
</protein>